<evidence type="ECO:0000313" key="3">
    <source>
        <dbReference type="Proteomes" id="UP001235840"/>
    </source>
</evidence>
<keyword evidence="1" id="KW-0472">Membrane</keyword>
<protein>
    <recommendedName>
        <fullName evidence="4">Sigma-w pathway protein ysdB</fullName>
    </recommendedName>
</protein>
<accession>A0ABT9VWL1</accession>
<dbReference type="Proteomes" id="UP001235840">
    <property type="component" value="Unassembled WGS sequence"/>
</dbReference>
<dbReference type="RefSeq" id="WP_307392424.1">
    <property type="nucleotide sequence ID" value="NZ_BAAADK010000045.1"/>
</dbReference>
<evidence type="ECO:0000313" key="2">
    <source>
        <dbReference type="EMBL" id="MDQ0165383.1"/>
    </source>
</evidence>
<sequence length="128" mass="15219">MAVFIRILIFFSIIVLTYMIFKYLFHPKRKLELAHDKKELYLLDDFKQVRKNLLVTQKGVLFEGEKYLGTADEAFRVVHIKLWTKSRNDLHGLRTADFEEIENLLFKHYPYASIEWSGPVKELLKGNK</sequence>
<dbReference type="EMBL" id="JAUSTY010000004">
    <property type="protein sequence ID" value="MDQ0165383.1"/>
    <property type="molecule type" value="Genomic_DNA"/>
</dbReference>
<evidence type="ECO:0008006" key="4">
    <source>
        <dbReference type="Google" id="ProtNLM"/>
    </source>
</evidence>
<reference evidence="2 3" key="1">
    <citation type="submission" date="2023-07" db="EMBL/GenBank/DDBJ databases">
        <title>Genomic Encyclopedia of Type Strains, Phase IV (KMG-IV): sequencing the most valuable type-strain genomes for metagenomic binning, comparative biology and taxonomic classification.</title>
        <authorList>
            <person name="Goeker M."/>
        </authorList>
    </citation>
    <scope>NUCLEOTIDE SEQUENCE [LARGE SCALE GENOMIC DNA]</scope>
    <source>
        <strain evidence="2 3">DSM 12751</strain>
    </source>
</reference>
<proteinExistence type="predicted"/>
<keyword evidence="1" id="KW-0812">Transmembrane</keyword>
<gene>
    <name evidence="2" type="ORF">J2S11_001283</name>
</gene>
<keyword evidence="3" id="KW-1185">Reference proteome</keyword>
<keyword evidence="1" id="KW-1133">Transmembrane helix</keyword>
<organism evidence="2 3">
    <name type="scientific">Caldalkalibacillus horti</name>
    <dbReference type="NCBI Taxonomy" id="77523"/>
    <lineage>
        <taxon>Bacteria</taxon>
        <taxon>Bacillati</taxon>
        <taxon>Bacillota</taxon>
        <taxon>Bacilli</taxon>
        <taxon>Bacillales</taxon>
        <taxon>Bacillaceae</taxon>
        <taxon>Caldalkalibacillus</taxon>
    </lineage>
</organism>
<feature type="transmembrane region" description="Helical" evidence="1">
    <location>
        <begin position="6"/>
        <end position="25"/>
    </location>
</feature>
<comment type="caution">
    <text evidence="2">The sequence shown here is derived from an EMBL/GenBank/DDBJ whole genome shotgun (WGS) entry which is preliminary data.</text>
</comment>
<evidence type="ECO:0000256" key="1">
    <source>
        <dbReference type="SAM" id="Phobius"/>
    </source>
</evidence>
<name>A0ABT9VWL1_9BACI</name>